<sequence>MVQLGISCSHNTASLPPVAQSIGALPVCGAGDSGSSLSATSALREILALRLPTIPCDEEEEEEEEEIASPFQAASVTVKESLNCETASVARRWSSNRIATPHRASDTPPYRGRSGAVVRLPASHLCEPSSIPCSVSPGFSRVGTVPDDASGQRALSGISRFPPPLHFGTTPYSPNFTLIGSQDLDVGVTSTTNASVSDCHVNSSEYRWSKGQEYTKSDESHILVSGELFKQVPQPSRKARARETETPRGNPADIGNVCQDSQRTYRNQLTTYDVSADVGIDQSQTRSAETSRNQISHKEGAQTTGYRCVQVRTINILHVQHSSIMDTGTEPACVLVSPVLLPRFLTSDAQLQLTLNIEVLRADEGNAGIKRRVKREIPEKTICSTIPTCESAGATPPGIEPSSPRWENSSLTTTQQPPHEARCPSVHGSRTPSGTESSVVAVVNWSTYLVFSSFQICVFPIRIQASSGCIYVLKEHMLRTMCELYPERFTHV</sequence>
<dbReference type="Proteomes" id="UP001159363">
    <property type="component" value="Chromosome 8"/>
</dbReference>
<evidence type="ECO:0000313" key="2">
    <source>
        <dbReference type="EMBL" id="KAJ8875074.1"/>
    </source>
</evidence>
<feature type="compositionally biased region" description="Polar residues" evidence="1">
    <location>
        <begin position="405"/>
        <end position="417"/>
    </location>
</feature>
<feature type="region of interest" description="Disordered" evidence="1">
    <location>
        <begin position="391"/>
        <end position="434"/>
    </location>
</feature>
<proteinExistence type="predicted"/>
<evidence type="ECO:0000313" key="3">
    <source>
        <dbReference type="Proteomes" id="UP001159363"/>
    </source>
</evidence>
<gene>
    <name evidence="2" type="ORF">PR048_022964</name>
</gene>
<accession>A0ABQ9GSR8</accession>
<reference evidence="2 3" key="1">
    <citation type="submission" date="2023-02" db="EMBL/GenBank/DDBJ databases">
        <title>LHISI_Scaffold_Assembly.</title>
        <authorList>
            <person name="Stuart O.P."/>
            <person name="Cleave R."/>
            <person name="Magrath M.J.L."/>
            <person name="Mikheyev A.S."/>
        </authorList>
    </citation>
    <scope>NUCLEOTIDE SEQUENCE [LARGE SCALE GENOMIC DNA]</scope>
    <source>
        <strain evidence="2">Daus_M_001</strain>
        <tissue evidence="2">Leg muscle</tissue>
    </source>
</reference>
<name>A0ABQ9GSR8_9NEOP</name>
<comment type="caution">
    <text evidence="2">The sequence shown here is derived from an EMBL/GenBank/DDBJ whole genome shotgun (WGS) entry which is preliminary data.</text>
</comment>
<dbReference type="EMBL" id="JARBHB010000009">
    <property type="protein sequence ID" value="KAJ8875074.1"/>
    <property type="molecule type" value="Genomic_DNA"/>
</dbReference>
<protein>
    <submittedName>
        <fullName evidence="2">Uncharacterized protein</fullName>
    </submittedName>
</protein>
<keyword evidence="3" id="KW-1185">Reference proteome</keyword>
<evidence type="ECO:0000256" key="1">
    <source>
        <dbReference type="SAM" id="MobiDB-lite"/>
    </source>
</evidence>
<feature type="region of interest" description="Disordered" evidence="1">
    <location>
        <begin position="231"/>
        <end position="256"/>
    </location>
</feature>
<organism evidence="2 3">
    <name type="scientific">Dryococelus australis</name>
    <dbReference type="NCBI Taxonomy" id="614101"/>
    <lineage>
        <taxon>Eukaryota</taxon>
        <taxon>Metazoa</taxon>
        <taxon>Ecdysozoa</taxon>
        <taxon>Arthropoda</taxon>
        <taxon>Hexapoda</taxon>
        <taxon>Insecta</taxon>
        <taxon>Pterygota</taxon>
        <taxon>Neoptera</taxon>
        <taxon>Polyneoptera</taxon>
        <taxon>Phasmatodea</taxon>
        <taxon>Verophasmatodea</taxon>
        <taxon>Anareolatae</taxon>
        <taxon>Phasmatidae</taxon>
        <taxon>Eurycanthinae</taxon>
        <taxon>Dryococelus</taxon>
    </lineage>
</organism>